<gene>
    <name evidence="2" type="ORF">HRbin17_01244</name>
</gene>
<sequence>MLVPVQALLKELGGKAERKLGVIEAFWRGKKVTLPIGARVMLVGKEKVRLSLPVLLDRGEAWVDAAGMVKGLGLAMRWEKGQLVLAQR</sequence>
<dbReference type="InterPro" id="IPR036582">
    <property type="entry name" value="Mao_N_sf"/>
</dbReference>
<organism evidence="2 3">
    <name type="scientific">Candidatus Fervidibacter japonicus</name>
    <dbReference type="NCBI Taxonomy" id="2035412"/>
    <lineage>
        <taxon>Bacteria</taxon>
        <taxon>Candidatus Fervidibacterota</taxon>
        <taxon>Candidatus Fervidibacter</taxon>
    </lineage>
</organism>
<dbReference type="EMBL" id="BEHT01000014">
    <property type="protein sequence ID" value="GBC98730.1"/>
    <property type="molecule type" value="Genomic_DNA"/>
</dbReference>
<evidence type="ECO:0000313" key="2">
    <source>
        <dbReference type="EMBL" id="GBC98730.1"/>
    </source>
</evidence>
<dbReference type="AlphaFoldDB" id="A0A2H5XC07"/>
<protein>
    <recommendedName>
        <fullName evidence="1">Copper amine oxidase-like N-terminal domain-containing protein</fullName>
    </recommendedName>
</protein>
<evidence type="ECO:0000313" key="3">
    <source>
        <dbReference type="Proteomes" id="UP000236173"/>
    </source>
</evidence>
<dbReference type="Proteomes" id="UP000236173">
    <property type="component" value="Unassembled WGS sequence"/>
</dbReference>
<comment type="caution">
    <text evidence="2">The sequence shown here is derived from an EMBL/GenBank/DDBJ whole genome shotgun (WGS) entry which is preliminary data.</text>
</comment>
<dbReference type="InterPro" id="IPR012854">
    <property type="entry name" value="Cu_amine_oxidase-like_N"/>
</dbReference>
<reference evidence="3" key="1">
    <citation type="submission" date="2017-09" db="EMBL/GenBank/DDBJ databases">
        <title>Metaegenomics of thermophilic ammonia-oxidizing enrichment culture.</title>
        <authorList>
            <person name="Kato S."/>
            <person name="Suzuki K."/>
        </authorList>
    </citation>
    <scope>NUCLEOTIDE SEQUENCE [LARGE SCALE GENOMIC DNA]</scope>
</reference>
<proteinExistence type="predicted"/>
<evidence type="ECO:0000259" key="1">
    <source>
        <dbReference type="Pfam" id="PF07833"/>
    </source>
</evidence>
<name>A0A2H5XC07_9BACT</name>
<accession>A0A2H5XC07</accession>
<dbReference type="SUPFAM" id="SSF55383">
    <property type="entry name" value="Copper amine oxidase, domain N"/>
    <property type="match status" value="1"/>
</dbReference>
<dbReference type="Pfam" id="PF07833">
    <property type="entry name" value="Cu_amine_oxidN1"/>
    <property type="match status" value="1"/>
</dbReference>
<feature type="domain" description="Copper amine oxidase-like N-terminal" evidence="1">
    <location>
        <begin position="2"/>
        <end position="82"/>
    </location>
</feature>